<gene>
    <name evidence="4" type="ORF">V8J38_15100</name>
</gene>
<dbReference type="SUPFAM" id="SSF53300">
    <property type="entry name" value="vWA-like"/>
    <property type="match status" value="1"/>
</dbReference>
<organism evidence="4 5">
    <name type="scientific">Brevundimonas olei</name>
    <dbReference type="NCBI Taxonomy" id="657642"/>
    <lineage>
        <taxon>Bacteria</taxon>
        <taxon>Pseudomonadati</taxon>
        <taxon>Pseudomonadota</taxon>
        <taxon>Alphaproteobacteria</taxon>
        <taxon>Caulobacterales</taxon>
        <taxon>Caulobacteraceae</taxon>
        <taxon>Brevundimonas</taxon>
    </lineage>
</organism>
<dbReference type="Gene3D" id="2.40.30.20">
    <property type="match status" value="1"/>
</dbReference>
<keyword evidence="5" id="KW-1185">Reference proteome</keyword>
<dbReference type="EMBL" id="CP146369">
    <property type="protein sequence ID" value="WWT54558.1"/>
    <property type="molecule type" value="Genomic_DNA"/>
</dbReference>
<dbReference type="InterPro" id="IPR042302">
    <property type="entry name" value="E1_FCCH_sf"/>
</dbReference>
<keyword evidence="1" id="KW-0472">Membrane</keyword>
<dbReference type="InterPro" id="IPR036465">
    <property type="entry name" value="vWFA_dom_sf"/>
</dbReference>
<proteinExistence type="predicted"/>
<dbReference type="Gene3D" id="3.40.50.410">
    <property type="entry name" value="von Willebrand factor, type A domain"/>
    <property type="match status" value="1"/>
</dbReference>
<feature type="domain" description="Putative Flp pilus-assembly TadG-like N-terminal" evidence="2">
    <location>
        <begin position="46"/>
        <end position="92"/>
    </location>
</feature>
<accession>A0ABZ2IC37</accession>
<dbReference type="InterPro" id="IPR023366">
    <property type="entry name" value="ATP_synth_asu-like_sf"/>
</dbReference>
<dbReference type="Pfam" id="PF13400">
    <property type="entry name" value="Tad"/>
    <property type="match status" value="1"/>
</dbReference>
<dbReference type="Pfam" id="PF16190">
    <property type="entry name" value="E1_FCCH"/>
    <property type="match status" value="1"/>
</dbReference>
<evidence type="ECO:0000313" key="5">
    <source>
        <dbReference type="Proteomes" id="UP001363460"/>
    </source>
</evidence>
<evidence type="ECO:0000313" key="4">
    <source>
        <dbReference type="EMBL" id="WWT54558.1"/>
    </source>
</evidence>
<keyword evidence="1" id="KW-1133">Transmembrane helix</keyword>
<feature type="domain" description="Ubiquitin-activating enzyme E1 FCCH" evidence="3">
    <location>
        <begin position="276"/>
        <end position="337"/>
    </location>
</feature>
<name>A0ABZ2IC37_9CAUL</name>
<reference evidence="4 5" key="1">
    <citation type="submission" date="2024-02" db="EMBL/GenBank/DDBJ databases">
        <title>Distribution and functional of Brevundimonas-related endobacteria within Verticillium dahliae.</title>
        <authorList>
            <person name="Zeng H."/>
        </authorList>
    </citation>
    <scope>NUCLEOTIDE SEQUENCE [LARGE SCALE GENOMIC DNA]</scope>
    <source>
        <strain evidence="4 5">TRM 44200</strain>
    </source>
</reference>
<evidence type="ECO:0000259" key="2">
    <source>
        <dbReference type="Pfam" id="PF13400"/>
    </source>
</evidence>
<feature type="transmembrane region" description="Helical" evidence="1">
    <location>
        <begin position="48"/>
        <end position="67"/>
    </location>
</feature>
<evidence type="ECO:0000259" key="3">
    <source>
        <dbReference type="Pfam" id="PF16190"/>
    </source>
</evidence>
<dbReference type="RefSeq" id="WP_338576851.1">
    <property type="nucleotide sequence ID" value="NZ_CP146369.1"/>
</dbReference>
<dbReference type="Gene3D" id="2.40.30.180">
    <property type="entry name" value="Ubiquitin-activating enzyme E1, FCCH domain"/>
    <property type="match status" value="1"/>
</dbReference>
<keyword evidence="1" id="KW-0812">Transmembrane</keyword>
<dbReference type="InterPro" id="IPR028087">
    <property type="entry name" value="Tad_N"/>
</dbReference>
<dbReference type="InterPro" id="IPR032418">
    <property type="entry name" value="E1_FCCH"/>
</dbReference>
<dbReference type="Proteomes" id="UP001363460">
    <property type="component" value="Chromosome"/>
</dbReference>
<protein>
    <submittedName>
        <fullName evidence="4">Ubiquitin-activating E1 FCCH domain-containing protein</fullName>
    </submittedName>
</protein>
<sequence length="653" mass="69306">MLGTTADPSVRARAAGVGDTMDRLTRARAAAGLKRLTARFLRQTQGNVAMMFALALPVLLMITLGAIDIHQASKVKAQLQDALDAAALAAARSTFTDDVNINKVGLAALKANMPGYFGETSGDTANFVLLNNRVTGDARVNVKVLVANIVLPPYGKLLDDYLPVSTRSEVLRASRNVEVAMVLDTTGSMSGSIGDLREAAKELVKIVVQDQQSPFYSRAAVAPYDWAVKLDASATLPGTLAKAARGDLRRPTAITDIRYYDVAGAVSSVSRASPARVTTSTNHGLKTGDRVAISGVSNTTNINDSAFSVTVINTNTFSLNGSDTSRYSRNGSGGAFSKCLRADCNLVVTSAGHGLAGNDYVHIDGVSGLKRRTNNVPHINGNFAPIEILDADRFVIDRFGPNYDPYVKTADGQAYCTLRGCEYFVFRNSAGSMSSLPATNCVSERTGEDAYKDTAPGVAPVGRVYATNCNSQPILPLTSVRGDLEDRINSLGAAGNTAGQIGIAWGWYLVSPTFGSIFTGDGQPAPYDTSRTLKAVVLMTDGEFNAPYCEDVAANTGGRSTSRIYCAATNGDPFQQSVKLCEGMKAQNIVVYTVGFNLGNATGRVGVVDTALDVMRACATNEDTHFFKADSGTDLRDAFRAIGRDITRLRIAR</sequence>
<evidence type="ECO:0000256" key="1">
    <source>
        <dbReference type="SAM" id="Phobius"/>
    </source>
</evidence>